<accession>A0A3D4V6C4</accession>
<feature type="transmembrane region" description="Helical" evidence="2">
    <location>
        <begin position="63"/>
        <end position="83"/>
    </location>
</feature>
<feature type="transmembrane region" description="Helical" evidence="2">
    <location>
        <begin position="103"/>
        <end position="123"/>
    </location>
</feature>
<name>A0A3D4V6C4_9BACT</name>
<dbReference type="AlphaFoldDB" id="A0A3D4V6C4"/>
<reference evidence="3 4" key="1">
    <citation type="journal article" date="2018" name="Nat. Biotechnol.">
        <title>A standardized bacterial taxonomy based on genome phylogeny substantially revises the tree of life.</title>
        <authorList>
            <person name="Parks D.H."/>
            <person name="Chuvochina M."/>
            <person name="Waite D.W."/>
            <person name="Rinke C."/>
            <person name="Skarshewski A."/>
            <person name="Chaumeil P.A."/>
            <person name="Hugenholtz P."/>
        </authorList>
    </citation>
    <scope>NUCLEOTIDE SEQUENCE [LARGE SCALE GENOMIC DNA]</scope>
    <source>
        <strain evidence="3">UBA8844</strain>
    </source>
</reference>
<dbReference type="InterPro" id="IPR010406">
    <property type="entry name" value="DUF1003"/>
</dbReference>
<proteinExistence type="predicted"/>
<organism evidence="3 4">
    <name type="scientific">Gemmatimonas aurantiaca</name>
    <dbReference type="NCBI Taxonomy" id="173480"/>
    <lineage>
        <taxon>Bacteria</taxon>
        <taxon>Pseudomonadati</taxon>
        <taxon>Gemmatimonadota</taxon>
        <taxon>Gemmatimonadia</taxon>
        <taxon>Gemmatimonadales</taxon>
        <taxon>Gemmatimonadaceae</taxon>
        <taxon>Gemmatimonas</taxon>
    </lineage>
</organism>
<gene>
    <name evidence="3" type="ORF">DGD08_05545</name>
</gene>
<keyword evidence="2" id="KW-1133">Transmembrane helix</keyword>
<protein>
    <submittedName>
        <fullName evidence="3">DUF1003 domain-containing protein</fullName>
    </submittedName>
</protein>
<dbReference type="Pfam" id="PF06210">
    <property type="entry name" value="DUF1003"/>
    <property type="match status" value="1"/>
</dbReference>
<dbReference type="PANTHER" id="PTHR41386">
    <property type="entry name" value="INTEGRAL MEMBRANE PROTEIN-RELATED"/>
    <property type="match status" value="1"/>
</dbReference>
<dbReference type="EMBL" id="DPIY01000006">
    <property type="protein sequence ID" value="HCT56660.1"/>
    <property type="molecule type" value="Genomic_DNA"/>
</dbReference>
<evidence type="ECO:0000256" key="1">
    <source>
        <dbReference type="SAM" id="Coils"/>
    </source>
</evidence>
<keyword evidence="2" id="KW-0472">Membrane</keyword>
<dbReference type="Proteomes" id="UP000264071">
    <property type="component" value="Unassembled WGS sequence"/>
</dbReference>
<dbReference type="PANTHER" id="PTHR41386:SF1">
    <property type="entry name" value="MEMBRANE PROTEIN"/>
    <property type="match status" value="1"/>
</dbReference>
<evidence type="ECO:0000313" key="4">
    <source>
        <dbReference type="Proteomes" id="UP000264071"/>
    </source>
</evidence>
<sequence>MPADPLPPSEVLLQSLRSAAFGGLSEDERRTLGRLLLDLPLVRDTEHEFRTESSFGDRMADRIAGFGGSWPFIITFLVVMVAWTLLNTAILGPRQDAFDPYPYVFLNLMLSMLAALQAPVILMSQNRQAERDRLETRNDYEVNLKAELEIRLVQSRLEGLQQEMQALRESLQPPAPR</sequence>
<dbReference type="OMA" id="YTAPMIM"/>
<evidence type="ECO:0000313" key="3">
    <source>
        <dbReference type="EMBL" id="HCT56660.1"/>
    </source>
</evidence>
<evidence type="ECO:0000256" key="2">
    <source>
        <dbReference type="SAM" id="Phobius"/>
    </source>
</evidence>
<keyword evidence="1" id="KW-0175">Coiled coil</keyword>
<keyword evidence="2" id="KW-0812">Transmembrane</keyword>
<comment type="caution">
    <text evidence="3">The sequence shown here is derived from an EMBL/GenBank/DDBJ whole genome shotgun (WGS) entry which is preliminary data.</text>
</comment>
<feature type="coiled-coil region" evidence="1">
    <location>
        <begin position="143"/>
        <end position="170"/>
    </location>
</feature>